<accession>A0A8F8KQ96</accession>
<protein>
    <submittedName>
        <fullName evidence="1">Uncharacterized protein</fullName>
    </submittedName>
</protein>
<organism evidence="1">
    <name type="scientific">Clandestinovirus</name>
    <dbReference type="NCBI Taxonomy" id="2831644"/>
    <lineage>
        <taxon>Viruses</taxon>
    </lineage>
</organism>
<proteinExistence type="predicted"/>
<reference evidence="1" key="1">
    <citation type="submission" date="2021-06" db="EMBL/GenBank/DDBJ databases">
        <authorList>
            <person name="Rolland C."/>
        </authorList>
    </citation>
    <scope>NUCLEOTIDE SEQUENCE</scope>
    <source>
        <strain evidence="1">347.936635</strain>
    </source>
</reference>
<dbReference type="EMBL" id="MZ420154">
    <property type="protein sequence ID" value="QYA18805.1"/>
    <property type="molecule type" value="Genomic_DNA"/>
</dbReference>
<sequence>MQDQFLALLTAISTYPTQVAYSTIPVAETRKRQRDEPEKFTPSKKHKPAQLKYIVVIPDFDYLRRHSVELYALQTRSTHEKGFKFKLFIPEPVHEELVIRRNNQSESCKEALWHLDCYHRLCMDNNTSTHSVFRIWQHKELRYSAETFLACVKEIAPKFDQCDILVLTTHVDYISSYFSDPRIVVTDRVQNLVQM</sequence>
<evidence type="ECO:0000313" key="1">
    <source>
        <dbReference type="EMBL" id="QYA18805.1"/>
    </source>
</evidence>
<gene>
    <name evidence="1" type="ORF">KOM_12_537</name>
</gene>
<name>A0A8F8KQ96_9VIRU</name>